<evidence type="ECO:0000313" key="3">
    <source>
        <dbReference type="Proteomes" id="UP000241444"/>
    </source>
</evidence>
<gene>
    <name evidence="2" type="ORF">CU102_12860</name>
</gene>
<proteinExistence type="predicted"/>
<dbReference type="OrthoDB" id="9812260at2"/>
<evidence type="ECO:0000259" key="1">
    <source>
        <dbReference type="PROSITE" id="PS50887"/>
    </source>
</evidence>
<sequence length="206" mass="22729">MAVPVILYLRKRSRSMNDRNAKQMIEIKGFNDFPISQDELTGLADRAALEEHLDSLCGSYAQSDFDDRLQFAILCIDLDGFKNFNDRYGRAEGDTLLKLVADRLQACLRKNDVVYRMGGDEFAIVLLQVTPNEVASVADRIIGSVSQPYDLGGAEPVAISVTIGAALAPRDGDTPESLLWCGDAALYIAKKAGKGVYRRYSERRSS</sequence>
<dbReference type="PANTHER" id="PTHR46663">
    <property type="entry name" value="DIGUANYLATE CYCLASE DGCT-RELATED"/>
    <property type="match status" value="1"/>
</dbReference>
<dbReference type="InterPro" id="IPR029787">
    <property type="entry name" value="Nucleotide_cyclase"/>
</dbReference>
<keyword evidence="3" id="KW-1185">Reference proteome</keyword>
<dbReference type="InterPro" id="IPR000160">
    <property type="entry name" value="GGDEF_dom"/>
</dbReference>
<dbReference type="EMBL" id="PGGO01000008">
    <property type="protein sequence ID" value="PSH68642.1"/>
    <property type="molecule type" value="Genomic_DNA"/>
</dbReference>
<dbReference type="SMART" id="SM00267">
    <property type="entry name" value="GGDEF"/>
    <property type="match status" value="1"/>
</dbReference>
<evidence type="ECO:0000313" key="2">
    <source>
        <dbReference type="EMBL" id="PSH68642.1"/>
    </source>
</evidence>
<dbReference type="PANTHER" id="PTHR46663:SF2">
    <property type="entry name" value="GGDEF DOMAIN-CONTAINING PROTEIN"/>
    <property type="match status" value="1"/>
</dbReference>
<dbReference type="InterPro" id="IPR052163">
    <property type="entry name" value="DGC-Regulatory_Protein"/>
</dbReference>
<dbReference type="NCBIfam" id="TIGR00254">
    <property type="entry name" value="GGDEF"/>
    <property type="match status" value="1"/>
</dbReference>
<feature type="domain" description="GGDEF" evidence="1">
    <location>
        <begin position="69"/>
        <end position="202"/>
    </location>
</feature>
<dbReference type="Gene3D" id="3.30.70.270">
    <property type="match status" value="1"/>
</dbReference>
<dbReference type="Pfam" id="PF00990">
    <property type="entry name" value="GGDEF"/>
    <property type="match status" value="1"/>
</dbReference>
<dbReference type="CDD" id="cd01949">
    <property type="entry name" value="GGDEF"/>
    <property type="match status" value="1"/>
</dbReference>
<dbReference type="SUPFAM" id="SSF55073">
    <property type="entry name" value="Nucleotide cyclase"/>
    <property type="match status" value="1"/>
</dbReference>
<organism evidence="2 3">
    <name type="scientific">Phyllobacterium brassicacearum</name>
    <dbReference type="NCBI Taxonomy" id="314235"/>
    <lineage>
        <taxon>Bacteria</taxon>
        <taxon>Pseudomonadati</taxon>
        <taxon>Pseudomonadota</taxon>
        <taxon>Alphaproteobacteria</taxon>
        <taxon>Hyphomicrobiales</taxon>
        <taxon>Phyllobacteriaceae</taxon>
        <taxon>Phyllobacterium</taxon>
    </lineage>
</organism>
<dbReference type="AlphaFoldDB" id="A0A2P7BQC7"/>
<dbReference type="PROSITE" id="PS50887">
    <property type="entry name" value="GGDEF"/>
    <property type="match status" value="1"/>
</dbReference>
<dbReference type="Proteomes" id="UP000241444">
    <property type="component" value="Unassembled WGS sequence"/>
</dbReference>
<comment type="caution">
    <text evidence="2">The sequence shown here is derived from an EMBL/GenBank/DDBJ whole genome shotgun (WGS) entry which is preliminary data.</text>
</comment>
<protein>
    <recommendedName>
        <fullName evidence="1">GGDEF domain-containing protein</fullName>
    </recommendedName>
</protein>
<accession>A0A2P7BQC7</accession>
<dbReference type="InterPro" id="IPR043128">
    <property type="entry name" value="Rev_trsase/Diguanyl_cyclase"/>
</dbReference>
<name>A0A2P7BQC7_9HYPH</name>
<reference evidence="3" key="1">
    <citation type="submission" date="2017-11" db="EMBL/GenBank/DDBJ databases">
        <authorList>
            <person name="Kuznetsova I."/>
            <person name="Sazanova A."/>
            <person name="Chirak E."/>
            <person name="Safronova V."/>
            <person name="Willems A."/>
        </authorList>
    </citation>
    <scope>NUCLEOTIDE SEQUENCE [LARGE SCALE GENOMIC DNA]</scope>
    <source>
        <strain evidence="3">STM 196</strain>
    </source>
</reference>